<accession>A0A5B7DUQ7</accession>
<protein>
    <submittedName>
        <fullName evidence="1">Uncharacterized protein</fullName>
    </submittedName>
</protein>
<gene>
    <name evidence="1" type="ORF">E2C01_017763</name>
</gene>
<keyword evidence="2" id="KW-1185">Reference proteome</keyword>
<reference evidence="1 2" key="1">
    <citation type="submission" date="2019-05" db="EMBL/GenBank/DDBJ databases">
        <title>Another draft genome of Portunus trituberculatus and its Hox gene families provides insights of decapod evolution.</title>
        <authorList>
            <person name="Jeong J.-H."/>
            <person name="Song I."/>
            <person name="Kim S."/>
            <person name="Choi T."/>
            <person name="Kim D."/>
            <person name="Ryu S."/>
            <person name="Kim W."/>
        </authorList>
    </citation>
    <scope>NUCLEOTIDE SEQUENCE [LARGE SCALE GENOMIC DNA]</scope>
    <source>
        <tissue evidence="1">Muscle</tissue>
    </source>
</reference>
<evidence type="ECO:0000313" key="1">
    <source>
        <dbReference type="EMBL" id="MPC24676.1"/>
    </source>
</evidence>
<dbReference type="Proteomes" id="UP000324222">
    <property type="component" value="Unassembled WGS sequence"/>
</dbReference>
<comment type="caution">
    <text evidence="1">The sequence shown here is derived from an EMBL/GenBank/DDBJ whole genome shotgun (WGS) entry which is preliminary data.</text>
</comment>
<dbReference type="EMBL" id="VSRR010001360">
    <property type="protein sequence ID" value="MPC24676.1"/>
    <property type="molecule type" value="Genomic_DNA"/>
</dbReference>
<name>A0A5B7DUQ7_PORTR</name>
<dbReference type="AlphaFoldDB" id="A0A5B7DUQ7"/>
<evidence type="ECO:0000313" key="2">
    <source>
        <dbReference type="Proteomes" id="UP000324222"/>
    </source>
</evidence>
<sequence>MGRNDHVTFELEMQEWEVLKYRVDYEGLRIYVPFYRVK</sequence>
<organism evidence="1 2">
    <name type="scientific">Portunus trituberculatus</name>
    <name type="common">Swimming crab</name>
    <name type="synonym">Neptunus trituberculatus</name>
    <dbReference type="NCBI Taxonomy" id="210409"/>
    <lineage>
        <taxon>Eukaryota</taxon>
        <taxon>Metazoa</taxon>
        <taxon>Ecdysozoa</taxon>
        <taxon>Arthropoda</taxon>
        <taxon>Crustacea</taxon>
        <taxon>Multicrustacea</taxon>
        <taxon>Malacostraca</taxon>
        <taxon>Eumalacostraca</taxon>
        <taxon>Eucarida</taxon>
        <taxon>Decapoda</taxon>
        <taxon>Pleocyemata</taxon>
        <taxon>Brachyura</taxon>
        <taxon>Eubrachyura</taxon>
        <taxon>Portunoidea</taxon>
        <taxon>Portunidae</taxon>
        <taxon>Portuninae</taxon>
        <taxon>Portunus</taxon>
    </lineage>
</organism>
<proteinExistence type="predicted"/>